<dbReference type="FunCoup" id="A0A2I4GLP0">
    <property type="interactions" value="100"/>
</dbReference>
<gene>
    <name evidence="2" type="primary">LOC109008952</name>
</gene>
<reference evidence="2" key="1">
    <citation type="submission" date="2025-08" db="UniProtKB">
        <authorList>
            <consortium name="RefSeq"/>
        </authorList>
    </citation>
    <scope>IDENTIFICATION</scope>
    <source>
        <tissue evidence="2">Leaves</tissue>
    </source>
</reference>
<evidence type="ECO:0000313" key="2">
    <source>
        <dbReference type="RefSeq" id="XP_018844804.1"/>
    </source>
</evidence>
<dbReference type="PANTHER" id="PTHR33103:SF114">
    <property type="entry name" value="DUF674 DOMAIN-CONTAINING PROTEIN"/>
    <property type="match status" value="1"/>
</dbReference>
<dbReference type="RefSeq" id="XP_018844804.1">
    <property type="nucleotide sequence ID" value="XM_018989259.1"/>
</dbReference>
<accession>A0A2I4GLP0</accession>
<keyword evidence="1" id="KW-1185">Reference proteome</keyword>
<organism evidence="1 2">
    <name type="scientific">Juglans regia</name>
    <name type="common">English walnut</name>
    <dbReference type="NCBI Taxonomy" id="51240"/>
    <lineage>
        <taxon>Eukaryota</taxon>
        <taxon>Viridiplantae</taxon>
        <taxon>Streptophyta</taxon>
        <taxon>Embryophyta</taxon>
        <taxon>Tracheophyta</taxon>
        <taxon>Spermatophyta</taxon>
        <taxon>Magnoliopsida</taxon>
        <taxon>eudicotyledons</taxon>
        <taxon>Gunneridae</taxon>
        <taxon>Pentapetalae</taxon>
        <taxon>rosids</taxon>
        <taxon>fabids</taxon>
        <taxon>Fagales</taxon>
        <taxon>Juglandaceae</taxon>
        <taxon>Juglans</taxon>
    </lineage>
</organism>
<dbReference type="GeneID" id="109008952"/>
<dbReference type="STRING" id="51240.A0A2I4GLP0"/>
<sequence length="160" mass="18525">MAAPRIRLNLLIDNKRKRVLFAEAGKDFVDFLLETFTLPVVTVTKFLKNEGMQLGNCLESLYESIENLNDTCILPGYSKDLVLKPKIVMYGGTDSILLPKVESYTFKKFYKCWNKINCSGRDYRLSSQYGGRCQTCKSNSMKDEVRFEELLSENKTIEYW</sequence>
<dbReference type="AlphaFoldDB" id="A0A2I4GLP0"/>
<evidence type="ECO:0000313" key="1">
    <source>
        <dbReference type="Proteomes" id="UP000235220"/>
    </source>
</evidence>
<dbReference type="Gramene" id="Jr08_03980_p1">
    <property type="protein sequence ID" value="cds.Jr08_03980_p1"/>
    <property type="gene ID" value="Jr08_03980"/>
</dbReference>
<dbReference type="InterPro" id="IPR007750">
    <property type="entry name" value="DUF674"/>
</dbReference>
<dbReference type="KEGG" id="jre:109008952"/>
<name>A0A2I4GLP0_JUGRE</name>
<dbReference type="Pfam" id="PF05056">
    <property type="entry name" value="DUF674"/>
    <property type="match status" value="1"/>
</dbReference>
<dbReference type="Proteomes" id="UP000235220">
    <property type="component" value="Chromosome 8"/>
</dbReference>
<proteinExistence type="predicted"/>
<dbReference type="PANTHER" id="PTHR33103">
    <property type="entry name" value="OS01G0153900 PROTEIN"/>
    <property type="match status" value="1"/>
</dbReference>
<protein>
    <submittedName>
        <fullName evidence="2">Uncharacterized protein LOC109008952</fullName>
    </submittedName>
</protein>
<dbReference type="OrthoDB" id="2014278at2759"/>